<keyword evidence="3" id="KW-0732">Signal</keyword>
<dbReference type="SUPFAM" id="SSF53850">
    <property type="entry name" value="Periplasmic binding protein-like II"/>
    <property type="match status" value="1"/>
</dbReference>
<evidence type="ECO:0000256" key="2">
    <source>
        <dbReference type="ARBA" id="ARBA00022448"/>
    </source>
</evidence>
<name>A0A645HP34_9ZZZZ</name>
<feature type="domain" description="Solute-binding protein family 5" evidence="4">
    <location>
        <begin position="1"/>
        <end position="68"/>
    </location>
</feature>
<dbReference type="AlphaFoldDB" id="A0A645HP34"/>
<dbReference type="GO" id="GO:1904680">
    <property type="term" value="F:peptide transmembrane transporter activity"/>
    <property type="evidence" value="ECO:0007669"/>
    <property type="project" value="TreeGrafter"/>
</dbReference>
<dbReference type="Gene3D" id="3.10.105.10">
    <property type="entry name" value="Dipeptide-binding Protein, Domain 3"/>
    <property type="match status" value="1"/>
</dbReference>
<dbReference type="Pfam" id="PF00496">
    <property type="entry name" value="SBP_bac_5"/>
    <property type="match status" value="1"/>
</dbReference>
<evidence type="ECO:0000256" key="1">
    <source>
        <dbReference type="ARBA" id="ARBA00005695"/>
    </source>
</evidence>
<sequence>MLAEAGYKDGAGLPALQAVIRQDRQKGTEVFQQSLKEIGINLEINVQENTTYLTTCRQGDFGTSLVASTMPSDAALFDKFWLSESVGADNYARLKMPELDQLLNQAGTITDNTKRVDLYKQAYTIANNLCAYIPCFYVDNIVVANKNLNIGNRYPDAPFLRFEEMSWKN</sequence>
<dbReference type="InterPro" id="IPR039424">
    <property type="entry name" value="SBP_5"/>
</dbReference>
<organism evidence="5">
    <name type="scientific">bioreactor metagenome</name>
    <dbReference type="NCBI Taxonomy" id="1076179"/>
    <lineage>
        <taxon>unclassified sequences</taxon>
        <taxon>metagenomes</taxon>
        <taxon>ecological metagenomes</taxon>
    </lineage>
</organism>
<dbReference type="EMBL" id="VSSQ01096490">
    <property type="protein sequence ID" value="MPN40222.1"/>
    <property type="molecule type" value="Genomic_DNA"/>
</dbReference>
<dbReference type="PANTHER" id="PTHR30290:SF9">
    <property type="entry name" value="OLIGOPEPTIDE-BINDING PROTEIN APPA"/>
    <property type="match status" value="1"/>
</dbReference>
<comment type="caution">
    <text evidence="5">The sequence shown here is derived from an EMBL/GenBank/DDBJ whole genome shotgun (WGS) entry which is preliminary data.</text>
</comment>
<accession>A0A645HP34</accession>
<dbReference type="InterPro" id="IPR000914">
    <property type="entry name" value="SBP_5_dom"/>
</dbReference>
<evidence type="ECO:0000313" key="5">
    <source>
        <dbReference type="EMBL" id="MPN40222.1"/>
    </source>
</evidence>
<comment type="similarity">
    <text evidence="1">Belongs to the bacterial solute-binding protein 5 family.</text>
</comment>
<dbReference type="PANTHER" id="PTHR30290">
    <property type="entry name" value="PERIPLASMIC BINDING COMPONENT OF ABC TRANSPORTER"/>
    <property type="match status" value="1"/>
</dbReference>
<keyword evidence="2" id="KW-0813">Transport</keyword>
<evidence type="ECO:0000259" key="4">
    <source>
        <dbReference type="Pfam" id="PF00496"/>
    </source>
</evidence>
<proteinExistence type="inferred from homology"/>
<dbReference type="GO" id="GO:0015833">
    <property type="term" value="P:peptide transport"/>
    <property type="evidence" value="ECO:0007669"/>
    <property type="project" value="TreeGrafter"/>
</dbReference>
<evidence type="ECO:0000256" key="3">
    <source>
        <dbReference type="ARBA" id="ARBA00022729"/>
    </source>
</evidence>
<protein>
    <recommendedName>
        <fullName evidence="4">Solute-binding protein family 5 domain-containing protein</fullName>
    </recommendedName>
</protein>
<reference evidence="5" key="1">
    <citation type="submission" date="2019-08" db="EMBL/GenBank/DDBJ databases">
        <authorList>
            <person name="Kucharzyk K."/>
            <person name="Murdoch R.W."/>
            <person name="Higgins S."/>
            <person name="Loffler F."/>
        </authorList>
    </citation>
    <scope>NUCLEOTIDE SEQUENCE</scope>
</reference>
<gene>
    <name evidence="5" type="ORF">SDC9_187758</name>
</gene>